<dbReference type="AlphaFoldDB" id="A0A955LB42"/>
<gene>
    <name evidence="1" type="ORF">KC669_01830</name>
</gene>
<reference evidence="1" key="1">
    <citation type="submission" date="2020-04" db="EMBL/GenBank/DDBJ databases">
        <authorList>
            <person name="Zhang T."/>
        </authorList>
    </citation>
    <scope>NUCLEOTIDE SEQUENCE</scope>
    <source>
        <strain evidence="1">HKST-UBA09</strain>
    </source>
</reference>
<reference evidence="1" key="2">
    <citation type="journal article" date="2021" name="Microbiome">
        <title>Successional dynamics and alternative stable states in a saline activated sludge microbial community over 9 years.</title>
        <authorList>
            <person name="Wang Y."/>
            <person name="Ye J."/>
            <person name="Ju F."/>
            <person name="Liu L."/>
            <person name="Boyd J.A."/>
            <person name="Deng Y."/>
            <person name="Parks D.H."/>
            <person name="Jiang X."/>
            <person name="Yin X."/>
            <person name="Woodcroft B.J."/>
            <person name="Tyson G.W."/>
            <person name="Hugenholtz P."/>
            <person name="Polz M.F."/>
            <person name="Zhang T."/>
        </authorList>
    </citation>
    <scope>NUCLEOTIDE SEQUENCE</scope>
    <source>
        <strain evidence="1">HKST-UBA09</strain>
    </source>
</reference>
<proteinExistence type="predicted"/>
<protein>
    <submittedName>
        <fullName evidence="1">Uncharacterized protein</fullName>
    </submittedName>
</protein>
<dbReference type="Proteomes" id="UP000714915">
    <property type="component" value="Unassembled WGS sequence"/>
</dbReference>
<name>A0A955LB42_9BACT</name>
<organism evidence="1 2">
    <name type="scientific">Candidatus Dojkabacteria bacterium</name>
    <dbReference type="NCBI Taxonomy" id="2099670"/>
    <lineage>
        <taxon>Bacteria</taxon>
        <taxon>Candidatus Dojkabacteria</taxon>
    </lineage>
</organism>
<evidence type="ECO:0000313" key="2">
    <source>
        <dbReference type="Proteomes" id="UP000714915"/>
    </source>
</evidence>
<sequence length="354" mass="40558">METNLDNTNRDNIIRQDIEELAIWIEDPTLTPTIAIDTRETLIHANLLNQDNICTVWDEMGLTVYCCSVPLTGSERHFQFGDKVAQKFYNMITNDDPEAKEKATFDMFNLFKNSGPNKYPLYHIELSRYNPTIGHALCSYWTQLLGDATAWNADNLFDQRCAELNLPYNSKNVIAVRDLVPFSGSYLKGISPSMIVNSLIDDKGSLELMQKCQQEYDLIMQKYSVWQGYEMPTEVRASIANEIEALADEYNILVDREQKLEWDEAVDRLLDITGMSYQELNKLIKGFDSRVEIFFAQTIISLRDLAFRLGSHFCVRLSQLPLLIDPIGNFDVIASQKSILGDTEYIIGFRNPDL</sequence>
<evidence type="ECO:0000313" key="1">
    <source>
        <dbReference type="EMBL" id="MCA9386751.1"/>
    </source>
</evidence>
<dbReference type="EMBL" id="JAGQLF010000014">
    <property type="protein sequence ID" value="MCA9386751.1"/>
    <property type="molecule type" value="Genomic_DNA"/>
</dbReference>
<accession>A0A955LB42</accession>
<comment type="caution">
    <text evidence="1">The sequence shown here is derived from an EMBL/GenBank/DDBJ whole genome shotgun (WGS) entry which is preliminary data.</text>
</comment>